<keyword evidence="1" id="KW-0472">Membrane</keyword>
<dbReference type="EMBL" id="ACUX02000006">
    <property type="protein sequence ID" value="EEZ61684.1"/>
    <property type="molecule type" value="Genomic_DNA"/>
</dbReference>
<evidence type="ECO:0008006" key="4">
    <source>
        <dbReference type="Google" id="ProtNLM"/>
    </source>
</evidence>
<reference evidence="2" key="1">
    <citation type="submission" date="2009-10" db="EMBL/GenBank/DDBJ databases">
        <authorList>
            <person name="Weinstock G."/>
            <person name="Sodergren E."/>
            <person name="Clifton S."/>
            <person name="Fulton L."/>
            <person name="Fulton B."/>
            <person name="Courtney L."/>
            <person name="Fronick C."/>
            <person name="Harrison M."/>
            <person name="Strong C."/>
            <person name="Farmer C."/>
            <person name="Delahaunty K."/>
            <person name="Markovic C."/>
            <person name="Hall O."/>
            <person name="Minx P."/>
            <person name="Tomlinson C."/>
            <person name="Mitreva M."/>
            <person name="Nelson J."/>
            <person name="Hou S."/>
            <person name="Wollam A."/>
            <person name="Pepin K.H."/>
            <person name="Johnson M."/>
            <person name="Bhonagiri V."/>
            <person name="Nash W.E."/>
            <person name="Warren W."/>
            <person name="Chinwalla A."/>
            <person name="Mardis E.R."/>
            <person name="Wilson R.K."/>
        </authorList>
    </citation>
    <scope>NUCLEOTIDE SEQUENCE [LARGE SCALE GENOMIC DNA]</scope>
    <source>
        <strain evidence="2">ATCC 700122</strain>
    </source>
</reference>
<keyword evidence="1" id="KW-0812">Transmembrane</keyword>
<dbReference type="AlphaFoldDB" id="D0WGS1"/>
<gene>
    <name evidence="2" type="ORF">HMPREF0762_01025</name>
</gene>
<dbReference type="Proteomes" id="UP000006001">
    <property type="component" value="Unassembled WGS sequence"/>
</dbReference>
<evidence type="ECO:0000313" key="2">
    <source>
        <dbReference type="EMBL" id="EEZ61684.1"/>
    </source>
</evidence>
<name>D0WGS1_SLAES</name>
<keyword evidence="3" id="KW-1185">Reference proteome</keyword>
<feature type="transmembrane region" description="Helical" evidence="1">
    <location>
        <begin position="20"/>
        <end position="39"/>
    </location>
</feature>
<keyword evidence="1" id="KW-1133">Transmembrane helix</keyword>
<comment type="caution">
    <text evidence="2">The sequence shown here is derived from an EMBL/GenBank/DDBJ whole genome shotgun (WGS) entry which is preliminary data.</text>
</comment>
<accession>D0WGS1</accession>
<dbReference type="Pfam" id="PF14014">
    <property type="entry name" value="DUF4230"/>
    <property type="match status" value="1"/>
</dbReference>
<dbReference type="InterPro" id="IPR025324">
    <property type="entry name" value="DUF4230"/>
</dbReference>
<dbReference type="OrthoDB" id="3183677at2"/>
<dbReference type="eggNOG" id="ENOG50313N4">
    <property type="taxonomic scope" value="Bacteria"/>
</dbReference>
<sequence>MKNEGSNNASGFGVFSKIKLIATSLIVGLALGATGILLFNAHNVDEESQDLEASAVFERIIQQNTMITASQRYQIVDKVSDENEILGSIKVPFTENSFWYRFAGTIQAGVDLDKAAFDSDGKNITVTLPLPYIVSNTPDREKMGILEEHNNILNPIHVEDVDAFQKKCIEMSRKEAIDDGLLKEARVNAEKNITGMFVAALGDEYTVSFNWQENPKNAS</sequence>
<dbReference type="HOGENOM" id="CLU_108876_1_0_11"/>
<evidence type="ECO:0000256" key="1">
    <source>
        <dbReference type="SAM" id="Phobius"/>
    </source>
</evidence>
<dbReference type="STRING" id="649764.HMPREF0762_01025"/>
<protein>
    <recommendedName>
        <fullName evidence="4">DUF4230 domain-containing protein</fullName>
    </recommendedName>
</protein>
<dbReference type="RefSeq" id="WP_006362283.1">
    <property type="nucleotide sequence ID" value="NZ_GG700630.1"/>
</dbReference>
<evidence type="ECO:0000313" key="3">
    <source>
        <dbReference type="Proteomes" id="UP000006001"/>
    </source>
</evidence>
<dbReference type="GeneID" id="85007574"/>
<organism evidence="2 3">
    <name type="scientific">Slackia exigua (strain ATCC 700122 / DSM 15923 / CIP 105133 / JCM 11022 / KCTC 5966 / S-7)</name>
    <dbReference type="NCBI Taxonomy" id="649764"/>
    <lineage>
        <taxon>Bacteria</taxon>
        <taxon>Bacillati</taxon>
        <taxon>Actinomycetota</taxon>
        <taxon>Coriobacteriia</taxon>
        <taxon>Eggerthellales</taxon>
        <taxon>Eggerthellaceae</taxon>
        <taxon>Slackia</taxon>
    </lineage>
</organism>
<proteinExistence type="predicted"/>